<evidence type="ECO:0000313" key="7">
    <source>
        <dbReference type="Proteomes" id="UP000663829"/>
    </source>
</evidence>
<dbReference type="PANTHER" id="PTHR18896:SF121">
    <property type="entry name" value="PHOSPHOLIPASE D2"/>
    <property type="match status" value="1"/>
</dbReference>
<gene>
    <name evidence="4" type="ORF">GPM918_LOCUS36348</name>
    <name evidence="3" type="ORF">OVA965_LOCUS26846</name>
    <name evidence="6" type="ORF">SRO942_LOCUS37080</name>
    <name evidence="5" type="ORF">TMI583_LOCUS27592</name>
</gene>
<dbReference type="EMBL" id="CAJNOK010017418">
    <property type="protein sequence ID" value="CAF1263575.1"/>
    <property type="molecule type" value="Genomic_DNA"/>
</dbReference>
<dbReference type="EMBL" id="CAJOBC010087368">
    <property type="protein sequence ID" value="CAF4355884.1"/>
    <property type="molecule type" value="Genomic_DNA"/>
</dbReference>
<name>A0A815SHJ0_9BILA</name>
<evidence type="ECO:0000313" key="6">
    <source>
        <dbReference type="EMBL" id="CAF4355884.1"/>
    </source>
</evidence>
<evidence type="ECO:0000256" key="2">
    <source>
        <dbReference type="ARBA" id="ARBA00023098"/>
    </source>
</evidence>
<dbReference type="Proteomes" id="UP000682733">
    <property type="component" value="Unassembled WGS sequence"/>
</dbReference>
<evidence type="ECO:0000313" key="3">
    <source>
        <dbReference type="EMBL" id="CAF1263575.1"/>
    </source>
</evidence>
<comment type="caution">
    <text evidence="4">The sequence shown here is derived from an EMBL/GenBank/DDBJ whole genome shotgun (WGS) entry which is preliminary data.</text>
</comment>
<dbReference type="GO" id="GO:0004630">
    <property type="term" value="F:phospholipase D activity"/>
    <property type="evidence" value="ECO:0007669"/>
    <property type="project" value="TreeGrafter"/>
</dbReference>
<dbReference type="EMBL" id="CAJOBA010038980">
    <property type="protein sequence ID" value="CAF4070043.1"/>
    <property type="molecule type" value="Genomic_DNA"/>
</dbReference>
<proteinExistence type="predicted"/>
<dbReference type="Proteomes" id="UP000681722">
    <property type="component" value="Unassembled WGS sequence"/>
</dbReference>
<dbReference type="PANTHER" id="PTHR18896">
    <property type="entry name" value="PHOSPHOLIPASE D"/>
    <property type="match status" value="1"/>
</dbReference>
<sequence length="234" mass="26845">FVRSSSTWSAGIRVTECSILNAYIQLIDTAKNHEKFRVYVVLPLLPGFNTENAIEAVLYLTMRSISKDGNSLCSRLKDAGDRDSEIAIVIEDIEFERGIMNGQEVECGKFCSGWRKKLFGYDTCIQHRNPDKIDISDPVSDEFYTYFRKIARNNTLIFEEVFKTVPSDRVRHLGRNADYYTSPRMATTDPERAHQRLKEITGVVVEIPLDFRCEENFMPAITTKEGLIPITLWT</sequence>
<dbReference type="AlphaFoldDB" id="A0A815SHJ0"/>
<dbReference type="Proteomes" id="UP000663829">
    <property type="component" value="Unassembled WGS sequence"/>
</dbReference>
<evidence type="ECO:0000256" key="1">
    <source>
        <dbReference type="ARBA" id="ARBA00022737"/>
    </source>
</evidence>
<evidence type="ECO:0000313" key="4">
    <source>
        <dbReference type="EMBL" id="CAF1493106.1"/>
    </source>
</evidence>
<dbReference type="GO" id="GO:0009395">
    <property type="term" value="P:phospholipid catabolic process"/>
    <property type="evidence" value="ECO:0007669"/>
    <property type="project" value="TreeGrafter"/>
</dbReference>
<organism evidence="4 7">
    <name type="scientific">Didymodactylos carnosus</name>
    <dbReference type="NCBI Taxonomy" id="1234261"/>
    <lineage>
        <taxon>Eukaryota</taxon>
        <taxon>Metazoa</taxon>
        <taxon>Spiralia</taxon>
        <taxon>Gnathifera</taxon>
        <taxon>Rotifera</taxon>
        <taxon>Eurotatoria</taxon>
        <taxon>Bdelloidea</taxon>
        <taxon>Philodinida</taxon>
        <taxon>Philodinidae</taxon>
        <taxon>Didymodactylos</taxon>
    </lineage>
</organism>
<dbReference type="Proteomes" id="UP000677228">
    <property type="component" value="Unassembled WGS sequence"/>
</dbReference>
<keyword evidence="7" id="KW-1185">Reference proteome</keyword>
<evidence type="ECO:0000313" key="5">
    <source>
        <dbReference type="EMBL" id="CAF4070043.1"/>
    </source>
</evidence>
<keyword evidence="2" id="KW-0443">Lipid metabolism</keyword>
<dbReference type="OrthoDB" id="14911at2759"/>
<reference evidence="4" key="1">
    <citation type="submission" date="2021-02" db="EMBL/GenBank/DDBJ databases">
        <authorList>
            <person name="Nowell W R."/>
        </authorList>
    </citation>
    <scope>NUCLEOTIDE SEQUENCE</scope>
</reference>
<protein>
    <submittedName>
        <fullName evidence="4">Uncharacterized protein</fullName>
    </submittedName>
</protein>
<keyword evidence="1" id="KW-0677">Repeat</keyword>
<feature type="non-terminal residue" evidence="4">
    <location>
        <position position="1"/>
    </location>
</feature>
<dbReference type="GO" id="GO:0060627">
    <property type="term" value="P:regulation of vesicle-mediated transport"/>
    <property type="evidence" value="ECO:0007669"/>
    <property type="project" value="TreeGrafter"/>
</dbReference>
<dbReference type="EMBL" id="CAJNOQ010021873">
    <property type="protein sequence ID" value="CAF1493106.1"/>
    <property type="molecule type" value="Genomic_DNA"/>
</dbReference>
<accession>A0A815SHJ0</accession>
<dbReference type="InterPro" id="IPR015679">
    <property type="entry name" value="PLipase_D_fam"/>
</dbReference>